<accession>F0Y731</accession>
<evidence type="ECO:0000256" key="3">
    <source>
        <dbReference type="PROSITE-ProRule" id="PRU00023"/>
    </source>
</evidence>
<dbReference type="OrthoDB" id="69682at2759"/>
<evidence type="ECO:0000313" key="5">
    <source>
        <dbReference type="Proteomes" id="UP000002729"/>
    </source>
</evidence>
<gene>
    <name evidence="4" type="ORF">AURANDRAFT_7202</name>
</gene>
<dbReference type="Pfam" id="PF12796">
    <property type="entry name" value="Ank_2"/>
    <property type="match status" value="1"/>
</dbReference>
<dbReference type="eggNOG" id="KOG4177">
    <property type="taxonomic scope" value="Eukaryota"/>
</dbReference>
<dbReference type="PANTHER" id="PTHR24171:SF8">
    <property type="entry name" value="BRCA1-ASSOCIATED RING DOMAIN PROTEIN 1"/>
    <property type="match status" value="1"/>
</dbReference>
<dbReference type="SUPFAM" id="SSF48403">
    <property type="entry name" value="Ankyrin repeat"/>
    <property type="match status" value="1"/>
</dbReference>
<dbReference type="PANTHER" id="PTHR24171">
    <property type="entry name" value="ANKYRIN REPEAT DOMAIN-CONTAINING PROTEIN 39-RELATED"/>
    <property type="match status" value="1"/>
</dbReference>
<keyword evidence="5" id="KW-1185">Reference proteome</keyword>
<feature type="non-terminal residue" evidence="4">
    <location>
        <position position="92"/>
    </location>
</feature>
<dbReference type="PROSITE" id="PS50088">
    <property type="entry name" value="ANK_REPEAT"/>
    <property type="match status" value="2"/>
</dbReference>
<dbReference type="AlphaFoldDB" id="F0Y731"/>
<feature type="non-terminal residue" evidence="4">
    <location>
        <position position="1"/>
    </location>
</feature>
<evidence type="ECO:0000256" key="2">
    <source>
        <dbReference type="ARBA" id="ARBA00023043"/>
    </source>
</evidence>
<dbReference type="Proteomes" id="UP000002729">
    <property type="component" value="Unassembled WGS sequence"/>
</dbReference>
<dbReference type="OMA" id="IHTACGW"/>
<name>F0Y731_AURAN</name>
<sequence length="92" mass="9592">LLARGADPNRAAAGYESPIHTACGWGEGPEGYACVRLLLDAGAEVDLCDEDGDTALHIACGSGFEPIVKLLIQRGANLKAKNDDGWTPLEVA</sequence>
<dbReference type="PROSITE" id="PS50297">
    <property type="entry name" value="ANK_REP_REGION"/>
    <property type="match status" value="1"/>
</dbReference>
<dbReference type="KEGG" id="aaf:AURANDRAFT_7202"/>
<dbReference type="InterPro" id="IPR036770">
    <property type="entry name" value="Ankyrin_rpt-contain_sf"/>
</dbReference>
<dbReference type="RefSeq" id="XP_009035996.1">
    <property type="nucleotide sequence ID" value="XM_009037748.1"/>
</dbReference>
<proteinExistence type="predicted"/>
<feature type="repeat" description="ANK" evidence="3">
    <location>
        <begin position="14"/>
        <end position="50"/>
    </location>
</feature>
<dbReference type="SMART" id="SM00248">
    <property type="entry name" value="ANK"/>
    <property type="match status" value="2"/>
</dbReference>
<dbReference type="GO" id="GO:0085020">
    <property type="term" value="P:protein K6-linked ubiquitination"/>
    <property type="evidence" value="ECO:0007669"/>
    <property type="project" value="TreeGrafter"/>
</dbReference>
<reference evidence="4 5" key="1">
    <citation type="journal article" date="2011" name="Proc. Natl. Acad. Sci. U.S.A.">
        <title>Niche of harmful alga Aureococcus anophagefferens revealed through ecogenomics.</title>
        <authorList>
            <person name="Gobler C.J."/>
            <person name="Berry D.L."/>
            <person name="Dyhrman S.T."/>
            <person name="Wilhelm S.W."/>
            <person name="Salamov A."/>
            <person name="Lobanov A.V."/>
            <person name="Zhang Y."/>
            <person name="Collier J.L."/>
            <person name="Wurch L.L."/>
            <person name="Kustka A.B."/>
            <person name="Dill B.D."/>
            <person name="Shah M."/>
            <person name="VerBerkmoes N.C."/>
            <person name="Kuo A."/>
            <person name="Terry A."/>
            <person name="Pangilinan J."/>
            <person name="Lindquist E.A."/>
            <person name="Lucas S."/>
            <person name="Paulsen I.T."/>
            <person name="Hattenrath-Lehmann T.K."/>
            <person name="Talmage S.C."/>
            <person name="Walker E.A."/>
            <person name="Koch F."/>
            <person name="Burson A.M."/>
            <person name="Marcoval M.A."/>
            <person name="Tang Y.Z."/>
            <person name="Lecleir G.R."/>
            <person name="Coyne K.J."/>
            <person name="Berg G.M."/>
            <person name="Bertrand E.M."/>
            <person name="Saito M.A."/>
            <person name="Gladyshev V.N."/>
            <person name="Grigoriev I.V."/>
        </authorList>
    </citation>
    <scope>NUCLEOTIDE SEQUENCE [LARGE SCALE GENOMIC DNA]</scope>
    <source>
        <strain evidence="5">CCMP 1984</strain>
    </source>
</reference>
<dbReference type="InParanoid" id="F0Y731"/>
<feature type="repeat" description="ANK" evidence="3">
    <location>
        <begin position="51"/>
        <end position="83"/>
    </location>
</feature>
<dbReference type="EMBL" id="GL833126">
    <property type="protein sequence ID" value="EGB08903.1"/>
    <property type="molecule type" value="Genomic_DNA"/>
</dbReference>
<dbReference type="GO" id="GO:0004842">
    <property type="term" value="F:ubiquitin-protein transferase activity"/>
    <property type="evidence" value="ECO:0007669"/>
    <property type="project" value="TreeGrafter"/>
</dbReference>
<evidence type="ECO:0000256" key="1">
    <source>
        <dbReference type="ARBA" id="ARBA00022737"/>
    </source>
</evidence>
<evidence type="ECO:0000313" key="4">
    <source>
        <dbReference type="EMBL" id="EGB08903.1"/>
    </source>
</evidence>
<dbReference type="GeneID" id="20228504"/>
<dbReference type="InterPro" id="IPR002110">
    <property type="entry name" value="Ankyrin_rpt"/>
</dbReference>
<organism evidence="5">
    <name type="scientific">Aureococcus anophagefferens</name>
    <name type="common">Harmful bloom alga</name>
    <dbReference type="NCBI Taxonomy" id="44056"/>
    <lineage>
        <taxon>Eukaryota</taxon>
        <taxon>Sar</taxon>
        <taxon>Stramenopiles</taxon>
        <taxon>Ochrophyta</taxon>
        <taxon>Pelagophyceae</taxon>
        <taxon>Pelagomonadales</taxon>
        <taxon>Pelagomonadaceae</taxon>
        <taxon>Aureococcus</taxon>
    </lineage>
</organism>
<keyword evidence="2 3" id="KW-0040">ANK repeat</keyword>
<dbReference type="Gene3D" id="1.25.40.20">
    <property type="entry name" value="Ankyrin repeat-containing domain"/>
    <property type="match status" value="1"/>
</dbReference>
<keyword evidence="1" id="KW-0677">Repeat</keyword>
<protein>
    <submittedName>
        <fullName evidence="4">Uncharacterized protein</fullName>
    </submittedName>
</protein>